<feature type="region of interest" description="Disordered" evidence="2">
    <location>
        <begin position="310"/>
        <end position="329"/>
    </location>
</feature>
<dbReference type="PANTHER" id="PTHR30404:SF0">
    <property type="entry name" value="N-ACETYLMURAMOYL-L-ALANINE AMIDASE AMIC"/>
    <property type="match status" value="1"/>
</dbReference>
<proteinExistence type="predicted"/>
<reference evidence="5 6" key="1">
    <citation type="submission" date="2016-01" db="EMBL/GenBank/DDBJ databases">
        <title>Complete Genome Sequence of Paenibacillus yonginensis DCY84, a novel Plant Growth-Promoting Bacteria with Elicitation of Induced Systemic Resistance.</title>
        <authorList>
            <person name="Kim Y.J."/>
            <person name="Yang D.C."/>
            <person name="Sukweenadhi J."/>
        </authorList>
    </citation>
    <scope>NUCLEOTIDE SEQUENCE [LARGE SCALE GENOMIC DNA]</scope>
    <source>
        <strain evidence="5 6">DCY84</strain>
    </source>
</reference>
<dbReference type="Gene3D" id="2.60.40.3500">
    <property type="match status" value="1"/>
</dbReference>
<dbReference type="InterPro" id="IPR050695">
    <property type="entry name" value="N-acetylmuramoyl_amidase_3"/>
</dbReference>
<dbReference type="Gene3D" id="3.40.630.40">
    <property type="entry name" value="Zn-dependent exopeptidases"/>
    <property type="match status" value="1"/>
</dbReference>
<dbReference type="PANTHER" id="PTHR30404">
    <property type="entry name" value="N-ACETYLMURAMOYL-L-ALANINE AMIDASE"/>
    <property type="match status" value="1"/>
</dbReference>
<dbReference type="KEGG" id="pyg:AWM70_09495"/>
<evidence type="ECO:0000256" key="3">
    <source>
        <dbReference type="SAM" id="SignalP"/>
    </source>
</evidence>
<accession>A0A1B1N044</accession>
<dbReference type="GO" id="GO:0030288">
    <property type="term" value="C:outer membrane-bounded periplasmic space"/>
    <property type="evidence" value="ECO:0007669"/>
    <property type="project" value="TreeGrafter"/>
</dbReference>
<organism evidence="5 6">
    <name type="scientific">Paenibacillus yonginensis</name>
    <dbReference type="NCBI Taxonomy" id="1462996"/>
    <lineage>
        <taxon>Bacteria</taxon>
        <taxon>Bacillati</taxon>
        <taxon>Bacillota</taxon>
        <taxon>Bacilli</taxon>
        <taxon>Bacillales</taxon>
        <taxon>Paenibacillaceae</taxon>
        <taxon>Paenibacillus</taxon>
    </lineage>
</organism>
<dbReference type="Pfam" id="PF11741">
    <property type="entry name" value="AMIN"/>
    <property type="match status" value="1"/>
</dbReference>
<gene>
    <name evidence="5" type="ORF">AWM70_09495</name>
</gene>
<feature type="domain" description="MurNAc-LAA" evidence="4">
    <location>
        <begin position="398"/>
        <end position="508"/>
    </location>
</feature>
<dbReference type="CDD" id="cd02696">
    <property type="entry name" value="MurNAc-LAA"/>
    <property type="match status" value="1"/>
</dbReference>
<keyword evidence="3" id="KW-0732">Signal</keyword>
<dbReference type="Pfam" id="PF01520">
    <property type="entry name" value="Amidase_3"/>
    <property type="match status" value="1"/>
</dbReference>
<dbReference type="SMART" id="SM00646">
    <property type="entry name" value="Ami_3"/>
    <property type="match status" value="1"/>
</dbReference>
<feature type="signal peptide" evidence="3">
    <location>
        <begin position="1"/>
        <end position="23"/>
    </location>
</feature>
<evidence type="ECO:0000256" key="2">
    <source>
        <dbReference type="SAM" id="MobiDB-lite"/>
    </source>
</evidence>
<dbReference type="EMBL" id="CP014167">
    <property type="protein sequence ID" value="ANS74797.1"/>
    <property type="molecule type" value="Genomic_DNA"/>
</dbReference>
<evidence type="ECO:0000259" key="4">
    <source>
        <dbReference type="SMART" id="SM00646"/>
    </source>
</evidence>
<dbReference type="InterPro" id="IPR002508">
    <property type="entry name" value="MurNAc-LAA_cat"/>
</dbReference>
<dbReference type="Pfam" id="PF07833">
    <property type="entry name" value="Cu_amine_oxidN1"/>
    <property type="match status" value="1"/>
</dbReference>
<protein>
    <recommendedName>
        <fullName evidence="4">MurNAc-LAA domain-containing protein</fullName>
    </recommendedName>
</protein>
<dbReference type="STRING" id="1462996.AWM70_09495"/>
<evidence type="ECO:0000313" key="6">
    <source>
        <dbReference type="Proteomes" id="UP000092573"/>
    </source>
</evidence>
<dbReference type="InterPro" id="IPR012854">
    <property type="entry name" value="Cu_amine_oxidase-like_N"/>
</dbReference>
<dbReference type="SUPFAM" id="SSF53187">
    <property type="entry name" value="Zn-dependent exopeptidases"/>
    <property type="match status" value="1"/>
</dbReference>
<dbReference type="Gene3D" id="3.30.457.10">
    <property type="entry name" value="Copper amine oxidase-like, N-terminal domain"/>
    <property type="match status" value="1"/>
</dbReference>
<keyword evidence="6" id="KW-1185">Reference proteome</keyword>
<dbReference type="Proteomes" id="UP000092573">
    <property type="component" value="Chromosome"/>
</dbReference>
<dbReference type="RefSeq" id="WP_068695808.1">
    <property type="nucleotide sequence ID" value="NZ_CP014167.1"/>
</dbReference>
<dbReference type="GO" id="GO:0008745">
    <property type="term" value="F:N-acetylmuramoyl-L-alanine amidase activity"/>
    <property type="evidence" value="ECO:0007669"/>
    <property type="project" value="InterPro"/>
</dbReference>
<evidence type="ECO:0000313" key="5">
    <source>
        <dbReference type="EMBL" id="ANS74797.1"/>
    </source>
</evidence>
<keyword evidence="1" id="KW-0378">Hydrolase</keyword>
<name>A0A1B1N044_9BACL</name>
<evidence type="ECO:0000256" key="1">
    <source>
        <dbReference type="ARBA" id="ARBA00022801"/>
    </source>
</evidence>
<dbReference type="SUPFAM" id="SSF55383">
    <property type="entry name" value="Copper amine oxidase, domain N"/>
    <property type="match status" value="1"/>
</dbReference>
<sequence length="513" mass="53348">MKKFGFLAFLLLLLLILPGIGHAASNTTHINLDGKDLKLGDQAGVETLNGSVMVPLRLVTENMGYMVDYDNKSQGITIQKDKTVLQLIVGQPTAKVNGKETKMAGPAVFAGSGKTQVTLVPLRFVGEQTGAEVSWDNITKTVYITSAVSGSQETVLPGSDSSGESGGSPVSVPDPSKPAEGNGGEGAAGGSKSTGELTGLSFSEGKLVLAVSGKVTPSVFTISAPDRIVVDLPGAAFSQTFGDQLPLNAAFSGQIDVQEISKVKDVRYALFSSSPAAVRVVLDLTSPAAYQVIDNQDGLITIDLNVEDNGGQPGGGPIADPSQSGASLPTDTVGKKVIVIDAGHGGSDPGANSLNNRNEKDFTLAAVLKLQQVLAADSRIEVVLTRSGDTYPTLQDRVALANGLKADVFVSIHGNKSPDGGPGPKGIETHYTNKNSETLAKIMQKHLVQASGMADRGLKTGNLYVTKNTKMPAVLLECGFLSNPKDEAAMFSDEFQQQLAEGIAAGLKEFLGL</sequence>
<feature type="chain" id="PRO_5008527531" description="MurNAc-LAA domain-containing protein" evidence="3">
    <location>
        <begin position="24"/>
        <end position="513"/>
    </location>
</feature>
<dbReference type="AlphaFoldDB" id="A0A1B1N044"/>
<dbReference type="GO" id="GO:0009253">
    <property type="term" value="P:peptidoglycan catabolic process"/>
    <property type="evidence" value="ECO:0007669"/>
    <property type="project" value="InterPro"/>
</dbReference>
<feature type="compositionally biased region" description="Low complexity" evidence="2">
    <location>
        <begin position="157"/>
        <end position="174"/>
    </location>
</feature>
<feature type="region of interest" description="Disordered" evidence="2">
    <location>
        <begin position="152"/>
        <end position="195"/>
    </location>
</feature>
<dbReference type="InterPro" id="IPR036582">
    <property type="entry name" value="Mao_N_sf"/>
</dbReference>
<dbReference type="InterPro" id="IPR021731">
    <property type="entry name" value="AMIN_dom"/>
</dbReference>